<keyword evidence="3" id="KW-1185">Reference proteome</keyword>
<protein>
    <submittedName>
        <fullName evidence="2">Uncharacterized protein</fullName>
    </submittedName>
</protein>
<sequence length="115" mass="11736">MPELTITDGASSFVPEQSPQSFQINPAPAPSTTGTITQARTSSGSPVMGGGLNANSVINIGGVETSIKAAMAAGYVQQNPDGTFAVVSQEARTQAQQQRQQARAQAEAEALGMDG</sequence>
<dbReference type="RefSeq" id="WP_112143961.1">
    <property type="nucleotide sequence ID" value="NZ_PGTO01000005.1"/>
</dbReference>
<proteinExistence type="predicted"/>
<feature type="compositionally biased region" description="Polar residues" evidence="1">
    <location>
        <begin position="8"/>
        <end position="45"/>
    </location>
</feature>
<comment type="caution">
    <text evidence="2">The sequence shown here is derived from an EMBL/GenBank/DDBJ whole genome shotgun (WGS) entry which is preliminary data.</text>
</comment>
<evidence type="ECO:0000313" key="3">
    <source>
        <dbReference type="Proteomes" id="UP000251075"/>
    </source>
</evidence>
<reference evidence="2 3" key="1">
    <citation type="submission" date="2017-11" db="EMBL/GenBank/DDBJ databases">
        <title>Draft genome sequence of magnetotactic bacterium Magnetospirillum kuznetsovii LBB-42.</title>
        <authorList>
            <person name="Grouzdev D.S."/>
            <person name="Rysina M.S."/>
            <person name="Baslerov R.V."/>
            <person name="Koziaeva V."/>
        </authorList>
    </citation>
    <scope>NUCLEOTIDE SEQUENCE [LARGE SCALE GENOMIC DNA]</scope>
    <source>
        <strain evidence="2 3">LBB-42</strain>
    </source>
</reference>
<evidence type="ECO:0000256" key="1">
    <source>
        <dbReference type="SAM" id="MobiDB-lite"/>
    </source>
</evidence>
<dbReference type="Proteomes" id="UP000251075">
    <property type="component" value="Unassembled WGS sequence"/>
</dbReference>
<name>A0A364NZF4_9PROT</name>
<feature type="region of interest" description="Disordered" evidence="1">
    <location>
        <begin position="1"/>
        <end position="50"/>
    </location>
</feature>
<organism evidence="2 3">
    <name type="scientific">Paramagnetospirillum kuznetsovii</name>
    <dbReference type="NCBI Taxonomy" id="2053833"/>
    <lineage>
        <taxon>Bacteria</taxon>
        <taxon>Pseudomonadati</taxon>
        <taxon>Pseudomonadota</taxon>
        <taxon>Alphaproteobacteria</taxon>
        <taxon>Rhodospirillales</taxon>
        <taxon>Magnetospirillaceae</taxon>
        <taxon>Paramagnetospirillum</taxon>
    </lineage>
</organism>
<feature type="region of interest" description="Disordered" evidence="1">
    <location>
        <begin position="91"/>
        <end position="115"/>
    </location>
</feature>
<evidence type="ECO:0000313" key="2">
    <source>
        <dbReference type="EMBL" id="RAU22297.1"/>
    </source>
</evidence>
<accession>A0A364NZF4</accession>
<gene>
    <name evidence="2" type="ORF">CU669_09240</name>
</gene>
<dbReference type="AlphaFoldDB" id="A0A364NZF4"/>
<dbReference type="EMBL" id="PGTO01000005">
    <property type="protein sequence ID" value="RAU22297.1"/>
    <property type="molecule type" value="Genomic_DNA"/>
</dbReference>